<feature type="domain" description="Ig-like" evidence="1">
    <location>
        <begin position="1"/>
        <end position="65"/>
    </location>
</feature>
<evidence type="ECO:0000313" key="2">
    <source>
        <dbReference type="EMBL" id="JAH30092.1"/>
    </source>
</evidence>
<dbReference type="InterPro" id="IPR036179">
    <property type="entry name" value="Ig-like_dom_sf"/>
</dbReference>
<dbReference type="InterPro" id="IPR003597">
    <property type="entry name" value="Ig_C1-set"/>
</dbReference>
<name>A0A0E9RMP2_ANGAN</name>
<accession>A0A0E9RMP2</accession>
<proteinExistence type="predicted"/>
<reference evidence="2" key="2">
    <citation type="journal article" date="2015" name="Fish Shellfish Immunol.">
        <title>Early steps in the European eel (Anguilla anguilla)-Vibrio vulnificus interaction in the gills: Role of the RtxA13 toxin.</title>
        <authorList>
            <person name="Callol A."/>
            <person name="Pajuelo D."/>
            <person name="Ebbesson L."/>
            <person name="Teles M."/>
            <person name="MacKenzie S."/>
            <person name="Amaro C."/>
        </authorList>
    </citation>
    <scope>NUCLEOTIDE SEQUENCE</scope>
</reference>
<reference evidence="2" key="1">
    <citation type="submission" date="2014-11" db="EMBL/GenBank/DDBJ databases">
        <authorList>
            <person name="Amaro Gonzalez C."/>
        </authorList>
    </citation>
    <scope>NUCLEOTIDE SEQUENCE</scope>
</reference>
<protein>
    <recommendedName>
        <fullName evidence="1">Ig-like domain-containing protein</fullName>
    </recommendedName>
</protein>
<organism evidence="2">
    <name type="scientific">Anguilla anguilla</name>
    <name type="common">European freshwater eel</name>
    <name type="synonym">Muraena anguilla</name>
    <dbReference type="NCBI Taxonomy" id="7936"/>
    <lineage>
        <taxon>Eukaryota</taxon>
        <taxon>Metazoa</taxon>
        <taxon>Chordata</taxon>
        <taxon>Craniata</taxon>
        <taxon>Vertebrata</taxon>
        <taxon>Euteleostomi</taxon>
        <taxon>Actinopterygii</taxon>
        <taxon>Neopterygii</taxon>
        <taxon>Teleostei</taxon>
        <taxon>Anguilliformes</taxon>
        <taxon>Anguillidae</taxon>
        <taxon>Anguilla</taxon>
    </lineage>
</organism>
<dbReference type="InterPro" id="IPR007110">
    <property type="entry name" value="Ig-like_dom"/>
</dbReference>
<dbReference type="SUPFAM" id="SSF48726">
    <property type="entry name" value="Immunoglobulin"/>
    <property type="match status" value="1"/>
</dbReference>
<dbReference type="PROSITE" id="PS50835">
    <property type="entry name" value="IG_LIKE"/>
    <property type="match status" value="1"/>
</dbReference>
<dbReference type="EMBL" id="GBXM01078485">
    <property type="protein sequence ID" value="JAH30092.1"/>
    <property type="molecule type" value="Transcribed_RNA"/>
</dbReference>
<dbReference type="InterPro" id="IPR013783">
    <property type="entry name" value="Ig-like_fold"/>
</dbReference>
<dbReference type="Pfam" id="PF07654">
    <property type="entry name" value="C1-set"/>
    <property type="match status" value="1"/>
</dbReference>
<dbReference type="AlphaFoldDB" id="A0A0E9RMP2"/>
<sequence>MWTVDNGSYKEGITSEPVERDNGIFSVTSFLEVSTAKWKSQSKVTCNVKHASMANGAAPLTKSVSREIGNSIECD</sequence>
<evidence type="ECO:0000259" key="1">
    <source>
        <dbReference type="PROSITE" id="PS50835"/>
    </source>
</evidence>
<dbReference type="Gene3D" id="2.60.40.10">
    <property type="entry name" value="Immunoglobulins"/>
    <property type="match status" value="1"/>
</dbReference>